<accession>A0ABN2ME58</accession>
<organism evidence="3 4">
    <name type="scientific">Luedemannella flava</name>
    <dbReference type="NCBI Taxonomy" id="349316"/>
    <lineage>
        <taxon>Bacteria</taxon>
        <taxon>Bacillati</taxon>
        <taxon>Actinomycetota</taxon>
        <taxon>Actinomycetes</taxon>
        <taxon>Micromonosporales</taxon>
        <taxon>Micromonosporaceae</taxon>
        <taxon>Luedemannella</taxon>
    </lineage>
</organism>
<feature type="domain" description="Aldehyde dehydrogenase" evidence="2">
    <location>
        <begin position="2"/>
        <end position="303"/>
    </location>
</feature>
<evidence type="ECO:0000313" key="3">
    <source>
        <dbReference type="EMBL" id="GAA1818519.1"/>
    </source>
</evidence>
<dbReference type="Pfam" id="PF00171">
    <property type="entry name" value="Aldedh"/>
    <property type="match status" value="1"/>
</dbReference>
<dbReference type="EMBL" id="BAAALT010000156">
    <property type="protein sequence ID" value="GAA1818519.1"/>
    <property type="molecule type" value="Genomic_DNA"/>
</dbReference>
<dbReference type="SUPFAM" id="SSF53720">
    <property type="entry name" value="ALDH-like"/>
    <property type="match status" value="1"/>
</dbReference>
<dbReference type="InterPro" id="IPR015590">
    <property type="entry name" value="Aldehyde_DH_dom"/>
</dbReference>
<dbReference type="Gene3D" id="3.40.605.10">
    <property type="entry name" value="Aldehyde Dehydrogenase, Chain A, domain 1"/>
    <property type="match status" value="1"/>
</dbReference>
<dbReference type="PANTHER" id="PTHR11699">
    <property type="entry name" value="ALDEHYDE DEHYDROGENASE-RELATED"/>
    <property type="match status" value="1"/>
</dbReference>
<evidence type="ECO:0000313" key="4">
    <source>
        <dbReference type="Proteomes" id="UP001500218"/>
    </source>
</evidence>
<dbReference type="Proteomes" id="UP001500218">
    <property type="component" value="Unassembled WGS sequence"/>
</dbReference>
<dbReference type="CDD" id="cd07078">
    <property type="entry name" value="ALDH"/>
    <property type="match status" value="1"/>
</dbReference>
<sequence>MAKPPELTPLACLALGDLLAEAGTPPGLVSILPGAGSTGAALVRHPGVDAIGFVGSSRTGERIVATMGLKRSIMEMSGNGPLIVCADADCAAAVAAATYGASWNAGQVCCASERVIVDAAVHDEFLAACVEAAKTVRLGDPFDPATTLGPLNNEPTAAKMDRHLADAVALGAEPVIGGARAAGYPTRLYYEYTLLDGVTPQMRVAAEESFGPVLPVLTGRGDDEILRLANDSDLGLQAAVFTRSLRRAFRYGEQLRAGSVVVNESTDYFEGAQPFGGAAGTRTGWGRVGGMAQLRDMTDLRTVIINLG</sequence>
<dbReference type="InterPro" id="IPR016163">
    <property type="entry name" value="Ald_DH_C"/>
</dbReference>
<keyword evidence="1" id="KW-0560">Oxidoreductase</keyword>
<protein>
    <recommendedName>
        <fullName evidence="2">Aldehyde dehydrogenase domain-containing protein</fullName>
    </recommendedName>
</protein>
<gene>
    <name evidence="3" type="ORF">GCM10009682_43970</name>
</gene>
<comment type="caution">
    <text evidence="3">The sequence shown here is derived from an EMBL/GenBank/DDBJ whole genome shotgun (WGS) entry which is preliminary data.</text>
</comment>
<dbReference type="Gene3D" id="3.40.309.10">
    <property type="entry name" value="Aldehyde Dehydrogenase, Chain A, domain 2"/>
    <property type="match status" value="1"/>
</dbReference>
<proteinExistence type="predicted"/>
<dbReference type="InterPro" id="IPR016162">
    <property type="entry name" value="Ald_DH_N"/>
</dbReference>
<evidence type="ECO:0000256" key="1">
    <source>
        <dbReference type="ARBA" id="ARBA00023002"/>
    </source>
</evidence>
<keyword evidence="4" id="KW-1185">Reference proteome</keyword>
<dbReference type="InterPro" id="IPR016161">
    <property type="entry name" value="Ald_DH/histidinol_DH"/>
</dbReference>
<reference evidence="3 4" key="1">
    <citation type="journal article" date="2019" name="Int. J. Syst. Evol. Microbiol.">
        <title>The Global Catalogue of Microorganisms (GCM) 10K type strain sequencing project: providing services to taxonomists for standard genome sequencing and annotation.</title>
        <authorList>
            <consortium name="The Broad Institute Genomics Platform"/>
            <consortium name="The Broad Institute Genome Sequencing Center for Infectious Disease"/>
            <person name="Wu L."/>
            <person name="Ma J."/>
        </authorList>
    </citation>
    <scope>NUCLEOTIDE SEQUENCE [LARGE SCALE GENOMIC DNA]</scope>
    <source>
        <strain evidence="3 4">JCM 13250</strain>
    </source>
</reference>
<evidence type="ECO:0000259" key="2">
    <source>
        <dbReference type="Pfam" id="PF00171"/>
    </source>
</evidence>
<name>A0ABN2ME58_9ACTN</name>